<dbReference type="RefSeq" id="WP_281243359.1">
    <property type="nucleotide sequence ID" value="NZ_FNUC01000003.1"/>
</dbReference>
<evidence type="ECO:0000313" key="2">
    <source>
        <dbReference type="Proteomes" id="UP000181980"/>
    </source>
</evidence>
<name>A0A1H5J6S4_9ACTN</name>
<accession>A0A1H5J6S4</accession>
<proteinExistence type="predicted"/>
<reference evidence="2" key="1">
    <citation type="submission" date="2016-10" db="EMBL/GenBank/DDBJ databases">
        <authorList>
            <person name="Varghese N."/>
            <person name="Submissions S."/>
        </authorList>
    </citation>
    <scope>NUCLEOTIDE SEQUENCE [LARGE SCALE GENOMIC DNA]</scope>
    <source>
        <strain evidence="2">DSM 45237</strain>
    </source>
</reference>
<dbReference type="EMBL" id="FNUC01000003">
    <property type="protein sequence ID" value="SEE48189.1"/>
    <property type="molecule type" value="Genomic_DNA"/>
</dbReference>
<evidence type="ECO:0000313" key="1">
    <source>
        <dbReference type="EMBL" id="SEE48189.1"/>
    </source>
</evidence>
<keyword evidence="2" id="KW-1185">Reference proteome</keyword>
<protein>
    <submittedName>
        <fullName evidence="1">Uncharacterized protein</fullName>
    </submittedName>
</protein>
<organism evidence="1 2">
    <name type="scientific">Jiangella alba</name>
    <dbReference type="NCBI Taxonomy" id="561176"/>
    <lineage>
        <taxon>Bacteria</taxon>
        <taxon>Bacillati</taxon>
        <taxon>Actinomycetota</taxon>
        <taxon>Actinomycetes</taxon>
        <taxon>Jiangellales</taxon>
        <taxon>Jiangellaceae</taxon>
        <taxon>Jiangella</taxon>
    </lineage>
</organism>
<gene>
    <name evidence="1" type="ORF">SAMN04488561_1463</name>
</gene>
<dbReference type="Proteomes" id="UP000181980">
    <property type="component" value="Unassembled WGS sequence"/>
</dbReference>
<dbReference type="AlphaFoldDB" id="A0A1H5J6S4"/>
<sequence>MTLHATCAVLFLSTRHPTEVVFLPRTVGIDPAIFGLLMAGRP</sequence>